<evidence type="ECO:0000256" key="1">
    <source>
        <dbReference type="SAM" id="MobiDB-lite"/>
    </source>
</evidence>
<dbReference type="AlphaFoldDB" id="A0AAX4FF04"/>
<dbReference type="EMBL" id="CP137539">
    <property type="protein sequence ID" value="WOP55172.1"/>
    <property type="molecule type" value="Genomic_DNA"/>
</dbReference>
<gene>
    <name evidence="4" type="ORF">R5577_12780</name>
</gene>
<organism evidence="4 5">
    <name type="scientific">Xanthomonas euvesicatoria</name>
    <dbReference type="NCBI Taxonomy" id="456327"/>
    <lineage>
        <taxon>Bacteria</taxon>
        <taxon>Pseudomonadati</taxon>
        <taxon>Pseudomonadota</taxon>
        <taxon>Gammaproteobacteria</taxon>
        <taxon>Lysobacterales</taxon>
        <taxon>Lysobacteraceae</taxon>
        <taxon>Xanthomonas</taxon>
    </lineage>
</organism>
<dbReference type="InterPro" id="IPR025240">
    <property type="entry name" value="DUF4189"/>
</dbReference>
<keyword evidence="2" id="KW-0732">Signal</keyword>
<dbReference type="Pfam" id="PF13827">
    <property type="entry name" value="DUF4189"/>
    <property type="match status" value="1"/>
</dbReference>
<proteinExistence type="predicted"/>
<feature type="signal peptide" evidence="2">
    <location>
        <begin position="1"/>
        <end position="19"/>
    </location>
</feature>
<dbReference type="RefSeq" id="WP_109292012.1">
    <property type="nucleotide sequence ID" value="NZ_CAVLHJ010000030.1"/>
</dbReference>
<feature type="domain" description="DUF4189" evidence="3">
    <location>
        <begin position="60"/>
        <end position="157"/>
    </location>
</feature>
<sequence>MKLLSIVLVFFGLISVANAQTACPSGVAPGSPQCGPDSGTSRGDSPTPPPRPTGEWIKTWGAIANAEDSSEAWASIGKFSKGDAEADAIDQCQSAGFHGCEITFTYRNQCVALASPSSAHDQAGVASAPNIALAESNAMGMCRKKGGSGCSVVYKDCTKPVFRKF</sequence>
<evidence type="ECO:0000259" key="3">
    <source>
        <dbReference type="Pfam" id="PF13827"/>
    </source>
</evidence>
<evidence type="ECO:0000256" key="2">
    <source>
        <dbReference type="SAM" id="SignalP"/>
    </source>
</evidence>
<protein>
    <submittedName>
        <fullName evidence="4">DUF4189 domain-containing protein</fullName>
    </submittedName>
</protein>
<feature type="region of interest" description="Disordered" evidence="1">
    <location>
        <begin position="26"/>
        <end position="52"/>
    </location>
</feature>
<dbReference type="Proteomes" id="UP001304429">
    <property type="component" value="Chromosome"/>
</dbReference>
<name>A0AAX4FF04_XANEU</name>
<evidence type="ECO:0000313" key="4">
    <source>
        <dbReference type="EMBL" id="WOP55172.1"/>
    </source>
</evidence>
<reference evidence="4" key="1">
    <citation type="submission" date="2023-10" db="EMBL/GenBank/DDBJ databases">
        <title>Comparative Genomic Analysis of Tomato Bacterial Spot Xanthomonads Reveals A New Lineage of Xanthomonas euvesicatoria.</title>
        <authorList>
            <person name="Huang C.-J."/>
            <person name="Wu T.-L."/>
            <person name="Wu Y.-L."/>
            <person name="Wang R.-S."/>
            <person name="Lin Y.-C."/>
        </authorList>
    </citation>
    <scope>NUCLEOTIDE SEQUENCE</scope>
    <source>
        <strain evidence="4">T0319-01</strain>
    </source>
</reference>
<feature type="chain" id="PRO_5043646198" evidence="2">
    <location>
        <begin position="20"/>
        <end position="165"/>
    </location>
</feature>
<evidence type="ECO:0000313" key="5">
    <source>
        <dbReference type="Proteomes" id="UP001304429"/>
    </source>
</evidence>
<accession>A0AAX4FF04</accession>